<protein>
    <recommendedName>
        <fullName evidence="3">F-box domain-containing protein</fullName>
    </recommendedName>
</protein>
<reference evidence="1 2" key="1">
    <citation type="submission" date="2018-02" db="EMBL/GenBank/DDBJ databases">
        <title>The genomes of Aspergillus section Nigri reveals drivers in fungal speciation.</title>
        <authorList>
            <consortium name="DOE Joint Genome Institute"/>
            <person name="Vesth T.C."/>
            <person name="Nybo J."/>
            <person name="Theobald S."/>
            <person name="Brandl J."/>
            <person name="Frisvad J.C."/>
            <person name="Nielsen K.F."/>
            <person name="Lyhne E.K."/>
            <person name="Kogle M.E."/>
            <person name="Kuo A."/>
            <person name="Riley R."/>
            <person name="Clum A."/>
            <person name="Nolan M."/>
            <person name="Lipzen A."/>
            <person name="Salamov A."/>
            <person name="Henrissat B."/>
            <person name="Wiebenga A."/>
            <person name="De vries R.P."/>
            <person name="Grigoriev I.V."/>
            <person name="Mortensen U.H."/>
            <person name="Andersen M.R."/>
            <person name="Baker S.E."/>
        </authorList>
    </citation>
    <scope>NUCLEOTIDE SEQUENCE [LARGE SCALE GENOMIC DNA]</scope>
    <source>
        <strain evidence="1 2">CBS 115571</strain>
    </source>
</reference>
<dbReference type="Proteomes" id="UP000249829">
    <property type="component" value="Unassembled WGS sequence"/>
</dbReference>
<keyword evidence="2" id="KW-1185">Reference proteome</keyword>
<sequence length="82" mass="9696">MDGAPEERTSRFHFTSLQTLFPVVSWSRLQNFKLFRFIVIHVDVISLLDQLPALRKIELSFSGFLDNGGHYRDLLYKIRERL</sequence>
<proteinExistence type="predicted"/>
<dbReference type="AlphaFoldDB" id="A0A2V5H3G1"/>
<accession>A0A2V5H3G1</accession>
<evidence type="ECO:0000313" key="2">
    <source>
        <dbReference type="Proteomes" id="UP000249829"/>
    </source>
</evidence>
<name>A0A2V5H3G1_ASPV1</name>
<evidence type="ECO:0000313" key="1">
    <source>
        <dbReference type="EMBL" id="PYI16412.1"/>
    </source>
</evidence>
<gene>
    <name evidence="1" type="ORF">BO99DRAFT_405170</name>
</gene>
<evidence type="ECO:0008006" key="3">
    <source>
        <dbReference type="Google" id="ProtNLM"/>
    </source>
</evidence>
<organism evidence="1 2">
    <name type="scientific">Aspergillus violaceofuscus (strain CBS 115571)</name>
    <dbReference type="NCBI Taxonomy" id="1450538"/>
    <lineage>
        <taxon>Eukaryota</taxon>
        <taxon>Fungi</taxon>
        <taxon>Dikarya</taxon>
        <taxon>Ascomycota</taxon>
        <taxon>Pezizomycotina</taxon>
        <taxon>Eurotiomycetes</taxon>
        <taxon>Eurotiomycetidae</taxon>
        <taxon>Eurotiales</taxon>
        <taxon>Aspergillaceae</taxon>
        <taxon>Aspergillus</taxon>
    </lineage>
</organism>
<dbReference type="EMBL" id="KZ825170">
    <property type="protein sequence ID" value="PYI16412.1"/>
    <property type="molecule type" value="Genomic_DNA"/>
</dbReference>
<dbReference type="STRING" id="1450538.A0A2V5H3G1"/>